<dbReference type="Pfam" id="PF18765">
    <property type="entry name" value="Polbeta"/>
    <property type="match status" value="1"/>
</dbReference>
<evidence type="ECO:0000313" key="2">
    <source>
        <dbReference type="EMBL" id="WWQ61001.1"/>
    </source>
</evidence>
<organism evidence="2 3">
    <name type="scientific">Sulfolobus tengchongensis</name>
    <dbReference type="NCBI Taxonomy" id="207809"/>
    <lineage>
        <taxon>Archaea</taxon>
        <taxon>Thermoproteota</taxon>
        <taxon>Thermoprotei</taxon>
        <taxon>Sulfolobales</taxon>
        <taxon>Sulfolobaceae</taxon>
        <taxon>Sulfolobus</taxon>
    </lineage>
</organism>
<accession>A0AAX4L466</accession>
<dbReference type="PANTHER" id="PTHR43852">
    <property type="entry name" value="NUCLEOTIDYLTRANSFERASE"/>
    <property type="match status" value="1"/>
</dbReference>
<dbReference type="PANTHER" id="PTHR43852:SF3">
    <property type="entry name" value="NUCLEOTIDYLTRANSFERASE"/>
    <property type="match status" value="1"/>
</dbReference>
<proteinExistence type="predicted"/>
<dbReference type="Proteomes" id="UP001432202">
    <property type="component" value="Chromosome"/>
</dbReference>
<evidence type="ECO:0000259" key="1">
    <source>
        <dbReference type="Pfam" id="PF18765"/>
    </source>
</evidence>
<feature type="domain" description="Polymerase beta nucleotidyltransferase" evidence="1">
    <location>
        <begin position="8"/>
        <end position="96"/>
    </location>
</feature>
<keyword evidence="3" id="KW-1185">Reference proteome</keyword>
<evidence type="ECO:0000313" key="3">
    <source>
        <dbReference type="Proteomes" id="UP001432202"/>
    </source>
</evidence>
<dbReference type="SUPFAM" id="SSF81301">
    <property type="entry name" value="Nucleotidyltransferase"/>
    <property type="match status" value="1"/>
</dbReference>
<dbReference type="InterPro" id="IPR052930">
    <property type="entry name" value="TA_antitoxin_MntA"/>
</dbReference>
<dbReference type="InterPro" id="IPR043519">
    <property type="entry name" value="NT_sf"/>
</dbReference>
<dbReference type="InterPro" id="IPR041633">
    <property type="entry name" value="Polbeta"/>
</dbReference>
<dbReference type="RefSeq" id="WP_338602656.1">
    <property type="nucleotide sequence ID" value="NZ_CP146016.1"/>
</dbReference>
<dbReference type="Gene3D" id="3.30.460.10">
    <property type="entry name" value="Beta Polymerase, domain 2"/>
    <property type="match status" value="1"/>
</dbReference>
<protein>
    <submittedName>
        <fullName evidence="2">Nucleotidyltransferase domain-containing protein</fullName>
    </submittedName>
</protein>
<dbReference type="CDD" id="cd05403">
    <property type="entry name" value="NT_KNTase_like"/>
    <property type="match status" value="1"/>
</dbReference>
<sequence length="135" mass="15991">MDIKVLDKLKQFSWNKYGVLYAILFGSLAKIGKGRDVDIAVEFEEYNVDIHLRLLNDLQDYLGTELIDLVIITDDTSCYLIHEIFNNTRLIYLRDDKAWFKMNNRINICEDFLIDARKLNEIENAVLAVMRRWKE</sequence>
<gene>
    <name evidence="2" type="ORF">V6M85_02660</name>
</gene>
<dbReference type="EMBL" id="CP146016">
    <property type="protein sequence ID" value="WWQ61001.1"/>
    <property type="molecule type" value="Genomic_DNA"/>
</dbReference>
<reference evidence="2 3" key="1">
    <citation type="submission" date="2024-02" db="EMBL/GenBank/DDBJ databases">
        <title>STSV induces naive adaptation in Sulfolobus.</title>
        <authorList>
            <person name="Xiang X."/>
            <person name="Song M."/>
        </authorList>
    </citation>
    <scope>NUCLEOTIDE SEQUENCE [LARGE SCALE GENOMIC DNA]</scope>
    <source>
        <strain evidence="2 3">RT2</strain>
    </source>
</reference>
<dbReference type="GeneID" id="89335634"/>
<name>A0AAX4L466_9CREN</name>
<dbReference type="AlphaFoldDB" id="A0AAX4L466"/>